<dbReference type="InterPro" id="IPR024758">
    <property type="entry name" value="Inp1"/>
</dbReference>
<comment type="function">
    <text evidence="1">Required for peroxisome inheritance.</text>
</comment>
<feature type="region of interest" description="Disordered" evidence="6">
    <location>
        <begin position="1"/>
        <end position="36"/>
    </location>
</feature>
<comment type="caution">
    <text evidence="7">The sequence shown here is derived from an EMBL/GenBank/DDBJ whole genome shotgun (WGS) entry which is preliminary data.</text>
</comment>
<dbReference type="GO" id="GO:0045033">
    <property type="term" value="P:peroxisome inheritance"/>
    <property type="evidence" value="ECO:0007669"/>
    <property type="project" value="InterPro"/>
</dbReference>
<feature type="compositionally biased region" description="Acidic residues" evidence="6">
    <location>
        <begin position="439"/>
        <end position="449"/>
    </location>
</feature>
<feature type="compositionally biased region" description="Basic and acidic residues" evidence="6">
    <location>
        <begin position="368"/>
        <end position="377"/>
    </location>
</feature>
<feature type="compositionally biased region" description="Basic residues" evidence="6">
    <location>
        <begin position="416"/>
        <end position="427"/>
    </location>
</feature>
<organism evidence="7 8">
    <name type="scientific">Fusarium napiforme</name>
    <dbReference type="NCBI Taxonomy" id="42672"/>
    <lineage>
        <taxon>Eukaryota</taxon>
        <taxon>Fungi</taxon>
        <taxon>Dikarya</taxon>
        <taxon>Ascomycota</taxon>
        <taxon>Pezizomycotina</taxon>
        <taxon>Sordariomycetes</taxon>
        <taxon>Hypocreomycetidae</taxon>
        <taxon>Hypocreales</taxon>
        <taxon>Nectriaceae</taxon>
        <taxon>Fusarium</taxon>
        <taxon>Fusarium fujikuroi species complex</taxon>
    </lineage>
</organism>
<dbReference type="Pfam" id="PF12634">
    <property type="entry name" value="Inp1"/>
    <property type="match status" value="1"/>
</dbReference>
<feature type="compositionally biased region" description="Basic and acidic residues" evidence="6">
    <location>
        <begin position="457"/>
        <end position="468"/>
    </location>
</feature>
<evidence type="ECO:0000313" key="7">
    <source>
        <dbReference type="EMBL" id="KAF5541453.1"/>
    </source>
</evidence>
<feature type="region of interest" description="Disordered" evidence="6">
    <location>
        <begin position="215"/>
        <end position="494"/>
    </location>
</feature>
<feature type="region of interest" description="Disordered" evidence="6">
    <location>
        <begin position="596"/>
        <end position="650"/>
    </location>
</feature>
<feature type="compositionally biased region" description="Basic and acidic residues" evidence="6">
    <location>
        <begin position="632"/>
        <end position="650"/>
    </location>
</feature>
<dbReference type="Proteomes" id="UP000574317">
    <property type="component" value="Unassembled WGS sequence"/>
</dbReference>
<comment type="similarity">
    <text evidence="3">Belongs to the INP1 family.</text>
</comment>
<evidence type="ECO:0000256" key="4">
    <source>
        <dbReference type="ARBA" id="ARBA00021397"/>
    </source>
</evidence>
<dbReference type="AlphaFoldDB" id="A0A8H5IQE2"/>
<comment type="subcellular location">
    <subcellularLocation>
        <location evidence="2">Peroxisome membrane</location>
        <topology evidence="2">Peripheral membrane protein</topology>
    </subcellularLocation>
</comment>
<protein>
    <recommendedName>
        <fullName evidence="4">Inheritance of peroxisomes protein 1</fullName>
    </recommendedName>
</protein>
<dbReference type="GO" id="GO:0005780">
    <property type="term" value="C:extrinsic component of intraperoxisomal membrane"/>
    <property type="evidence" value="ECO:0007669"/>
    <property type="project" value="InterPro"/>
</dbReference>
<evidence type="ECO:0000256" key="1">
    <source>
        <dbReference type="ARBA" id="ARBA00003594"/>
    </source>
</evidence>
<gene>
    <name evidence="7" type="ORF">FNAPI_10230</name>
</gene>
<keyword evidence="8" id="KW-1185">Reference proteome</keyword>
<evidence type="ECO:0000256" key="2">
    <source>
        <dbReference type="ARBA" id="ARBA00004421"/>
    </source>
</evidence>
<feature type="region of interest" description="Disordered" evidence="6">
    <location>
        <begin position="142"/>
        <end position="199"/>
    </location>
</feature>
<keyword evidence="5" id="KW-0472">Membrane</keyword>
<name>A0A8H5IQE2_9HYPO</name>
<evidence type="ECO:0000313" key="8">
    <source>
        <dbReference type="Proteomes" id="UP000574317"/>
    </source>
</evidence>
<evidence type="ECO:0000256" key="5">
    <source>
        <dbReference type="ARBA" id="ARBA00023136"/>
    </source>
</evidence>
<dbReference type="EMBL" id="JAAOAO010000447">
    <property type="protein sequence ID" value="KAF5541453.1"/>
    <property type="molecule type" value="Genomic_DNA"/>
</dbReference>
<sequence length="650" mass="71354">MDDSGDDLAARGPRRVSTAPIPSRGHTEPETPDSDLVETLYSHPNVKIISFTATGRAYARSPGGPALSNVDPPSSLSWSSQLERTIAVELPVDDPEDQQRAEELREVLDKILQFEKTECPFKRTFTVDLPEQVPVTILPWTPRAQPMTPEEAAPASSTDSRRSSFVGRASTPTPLIPRQPRDIPTSPIPTRPESAASNVVPSNISLYEEYGMNLDPLQPLGTGNAGTGPLEAVPERPGEQGSPDMLESHDRSSVLSSSPTEDDSSVYQLHEGSGNRGGNMKARLRRRTGNFTTRSATMPPHMMPTLDKPAPSGSTSREPLLRSVSETTGKPTGRAADNTFSPQKKNKGDVKASQSPQQKVNAQQPRLLRRDSEESFHSVESWHSSGAPQHPSPPTSQAESSMGANNDPYEADRLSAGKRNKASHSRSRGSSPMPCAWESDSDDDSETSDESSSSDADSVRELKNDAFPKLDAGPSTSTTAPQRPFVPRHRATTGSISVRRRALSPLPPAANLFTPASTMERRPYRSKLETVKNLPMAIIAKTYEMILGPPSSLIRLILKVAAKIASGQWRGLVYGYGEDGEEIPVQWDYSEGEFSDWSDDEHDQHDRSHRQRKREHRHSRHRSNAQDMAVEDEMRRRPSSSDDSRSWGVD</sequence>
<proteinExistence type="inferred from homology"/>
<feature type="compositionally biased region" description="Basic residues" evidence="6">
    <location>
        <begin position="607"/>
        <end position="623"/>
    </location>
</feature>
<feature type="compositionally biased region" description="Polar residues" evidence="6">
    <location>
        <begin position="395"/>
        <end position="404"/>
    </location>
</feature>
<evidence type="ECO:0000256" key="6">
    <source>
        <dbReference type="SAM" id="MobiDB-lite"/>
    </source>
</evidence>
<accession>A0A8H5IQE2</accession>
<feature type="compositionally biased region" description="Polar residues" evidence="6">
    <location>
        <begin position="352"/>
        <end position="364"/>
    </location>
</feature>
<reference evidence="7 8" key="1">
    <citation type="submission" date="2020-05" db="EMBL/GenBank/DDBJ databases">
        <title>Identification and distribution of gene clusters putatively required for synthesis of sphingolipid metabolism inhibitors in phylogenetically diverse species of the filamentous fungus Fusarium.</title>
        <authorList>
            <person name="Kim H.-S."/>
            <person name="Busman M."/>
            <person name="Brown D.W."/>
            <person name="Divon H."/>
            <person name="Uhlig S."/>
            <person name="Proctor R.H."/>
        </authorList>
    </citation>
    <scope>NUCLEOTIDE SEQUENCE [LARGE SCALE GENOMIC DNA]</scope>
    <source>
        <strain evidence="7 8">NRRL 25196</strain>
    </source>
</reference>
<evidence type="ECO:0000256" key="3">
    <source>
        <dbReference type="ARBA" id="ARBA00010707"/>
    </source>
</evidence>